<dbReference type="HOGENOM" id="CLU_1679067_0_0_1"/>
<organism evidence="2 3">
    <name type="scientific">Sphaerobolus stellatus (strain SS14)</name>
    <dbReference type="NCBI Taxonomy" id="990650"/>
    <lineage>
        <taxon>Eukaryota</taxon>
        <taxon>Fungi</taxon>
        <taxon>Dikarya</taxon>
        <taxon>Basidiomycota</taxon>
        <taxon>Agaricomycotina</taxon>
        <taxon>Agaricomycetes</taxon>
        <taxon>Phallomycetidae</taxon>
        <taxon>Geastrales</taxon>
        <taxon>Sphaerobolaceae</taxon>
        <taxon>Sphaerobolus</taxon>
    </lineage>
</organism>
<feature type="region of interest" description="Disordered" evidence="1">
    <location>
        <begin position="1"/>
        <end position="38"/>
    </location>
</feature>
<keyword evidence="3" id="KW-1185">Reference proteome</keyword>
<dbReference type="OrthoDB" id="2149705at2759"/>
<reference evidence="2 3" key="1">
    <citation type="submission" date="2014-06" db="EMBL/GenBank/DDBJ databases">
        <title>Evolutionary Origins and Diversification of the Mycorrhizal Mutualists.</title>
        <authorList>
            <consortium name="DOE Joint Genome Institute"/>
            <consortium name="Mycorrhizal Genomics Consortium"/>
            <person name="Kohler A."/>
            <person name="Kuo A."/>
            <person name="Nagy L.G."/>
            <person name="Floudas D."/>
            <person name="Copeland A."/>
            <person name="Barry K.W."/>
            <person name="Cichocki N."/>
            <person name="Veneault-Fourrey C."/>
            <person name="LaButti K."/>
            <person name="Lindquist E.A."/>
            <person name="Lipzen A."/>
            <person name="Lundell T."/>
            <person name="Morin E."/>
            <person name="Murat C."/>
            <person name="Riley R."/>
            <person name="Ohm R."/>
            <person name="Sun H."/>
            <person name="Tunlid A."/>
            <person name="Henrissat B."/>
            <person name="Grigoriev I.V."/>
            <person name="Hibbett D.S."/>
            <person name="Martin F."/>
        </authorList>
    </citation>
    <scope>NUCLEOTIDE SEQUENCE [LARGE SCALE GENOMIC DNA]</scope>
    <source>
        <strain evidence="2 3">SS14</strain>
    </source>
</reference>
<evidence type="ECO:0000313" key="3">
    <source>
        <dbReference type="Proteomes" id="UP000054279"/>
    </source>
</evidence>
<proteinExistence type="predicted"/>
<dbReference type="EMBL" id="KN837112">
    <property type="protein sequence ID" value="KIJ45369.1"/>
    <property type="molecule type" value="Genomic_DNA"/>
</dbReference>
<evidence type="ECO:0000256" key="1">
    <source>
        <dbReference type="SAM" id="MobiDB-lite"/>
    </source>
</evidence>
<evidence type="ECO:0000313" key="2">
    <source>
        <dbReference type="EMBL" id="KIJ45369.1"/>
    </source>
</evidence>
<protein>
    <submittedName>
        <fullName evidence="2">Uncharacterized protein</fullName>
    </submittedName>
</protein>
<dbReference type="Proteomes" id="UP000054279">
    <property type="component" value="Unassembled WGS sequence"/>
</dbReference>
<gene>
    <name evidence="2" type="ORF">M422DRAFT_251141</name>
</gene>
<accession>A0A0C9VEB3</accession>
<name>A0A0C9VEB3_SPHS4</name>
<sequence length="157" mass="17045">MHPSKSLDKRSGTGARTMRHPWPSSTHLSPAASAKAGSLGHSDISSVWLKLATAGGSAGAEPSGGQHYPELVTRDCPEFGSQEPVASCHLHSISATSGKGGATKRVYTDVVLTIKPEVIKLLAERTKNHEYRKYKLRSPGVQNWHSTLQLYYPKTQR</sequence>
<dbReference type="AlphaFoldDB" id="A0A0C9VEB3"/>
<feature type="compositionally biased region" description="Basic and acidic residues" evidence="1">
    <location>
        <begin position="1"/>
        <end position="11"/>
    </location>
</feature>